<comment type="caution">
    <text evidence="4">The sequence shown here is derived from an EMBL/GenBank/DDBJ whole genome shotgun (WGS) entry which is preliminary data.</text>
</comment>
<sequence>TDIQLYVSTFYQEGGNADFDAGIKEYINTAEGALDANGGNDTIAAVSAMGYDAYYVALEAIKAAGSTDPAAIKSALWDVTYTGVTGDIAFDDVNGDAIRDTAYIKHSTNDGAWELETVQTVEQ</sequence>
<keyword evidence="2" id="KW-0732">Signal</keyword>
<dbReference type="EMBL" id="DWXX01000026">
    <property type="protein sequence ID" value="HJB58314.1"/>
    <property type="molecule type" value="Genomic_DNA"/>
</dbReference>
<protein>
    <submittedName>
        <fullName evidence="4">ABC transporter substrate-binding protein</fullName>
    </submittedName>
</protein>
<accession>A0A9D2ME73</accession>
<dbReference type="Proteomes" id="UP000824211">
    <property type="component" value="Unassembled WGS sequence"/>
</dbReference>
<reference evidence="4" key="2">
    <citation type="submission" date="2021-04" db="EMBL/GenBank/DDBJ databases">
        <authorList>
            <person name="Gilroy R."/>
        </authorList>
    </citation>
    <scope>NUCLEOTIDE SEQUENCE</scope>
    <source>
        <strain evidence="4">ChiHjej9B8-13557</strain>
    </source>
</reference>
<evidence type="ECO:0000259" key="3">
    <source>
        <dbReference type="Pfam" id="PF13458"/>
    </source>
</evidence>
<dbReference type="InterPro" id="IPR028081">
    <property type="entry name" value="Leu-bd"/>
</dbReference>
<evidence type="ECO:0000256" key="1">
    <source>
        <dbReference type="ARBA" id="ARBA00010062"/>
    </source>
</evidence>
<reference evidence="4" key="1">
    <citation type="journal article" date="2021" name="PeerJ">
        <title>Extensive microbial diversity within the chicken gut microbiome revealed by metagenomics and culture.</title>
        <authorList>
            <person name="Gilroy R."/>
            <person name="Ravi A."/>
            <person name="Getino M."/>
            <person name="Pursley I."/>
            <person name="Horton D.L."/>
            <person name="Alikhan N.F."/>
            <person name="Baker D."/>
            <person name="Gharbi K."/>
            <person name="Hall N."/>
            <person name="Watson M."/>
            <person name="Adriaenssens E.M."/>
            <person name="Foster-Nyarko E."/>
            <person name="Jarju S."/>
            <person name="Secka A."/>
            <person name="Antonio M."/>
            <person name="Oren A."/>
            <person name="Chaudhuri R.R."/>
            <person name="La Ragione R."/>
            <person name="Hildebrand F."/>
            <person name="Pallen M.J."/>
        </authorList>
    </citation>
    <scope>NUCLEOTIDE SEQUENCE</scope>
    <source>
        <strain evidence="4">ChiHjej9B8-13557</strain>
    </source>
</reference>
<feature type="domain" description="Leucine-binding protein" evidence="3">
    <location>
        <begin position="38"/>
        <end position="102"/>
    </location>
</feature>
<organism evidence="4 5">
    <name type="scientific">Candidatus Faecalibacterium faecipullorum</name>
    <dbReference type="NCBI Taxonomy" id="2838578"/>
    <lineage>
        <taxon>Bacteria</taxon>
        <taxon>Bacillati</taxon>
        <taxon>Bacillota</taxon>
        <taxon>Clostridia</taxon>
        <taxon>Eubacteriales</taxon>
        <taxon>Oscillospiraceae</taxon>
        <taxon>Faecalibacterium</taxon>
    </lineage>
</organism>
<dbReference type="AlphaFoldDB" id="A0A9D2ME73"/>
<evidence type="ECO:0000313" key="4">
    <source>
        <dbReference type="EMBL" id="HJB58314.1"/>
    </source>
</evidence>
<dbReference type="Gene3D" id="3.40.50.2300">
    <property type="match status" value="1"/>
</dbReference>
<comment type="similarity">
    <text evidence="1">Belongs to the leucine-binding protein family.</text>
</comment>
<name>A0A9D2ME73_9FIRM</name>
<dbReference type="Pfam" id="PF13458">
    <property type="entry name" value="Peripla_BP_6"/>
    <property type="match status" value="1"/>
</dbReference>
<proteinExistence type="inferred from homology"/>
<evidence type="ECO:0000256" key="2">
    <source>
        <dbReference type="ARBA" id="ARBA00022729"/>
    </source>
</evidence>
<dbReference type="SUPFAM" id="SSF53822">
    <property type="entry name" value="Periplasmic binding protein-like I"/>
    <property type="match status" value="1"/>
</dbReference>
<gene>
    <name evidence="4" type="ORF">H9771_01410</name>
</gene>
<evidence type="ECO:0000313" key="5">
    <source>
        <dbReference type="Proteomes" id="UP000824211"/>
    </source>
</evidence>
<feature type="non-terminal residue" evidence="4">
    <location>
        <position position="1"/>
    </location>
</feature>
<dbReference type="InterPro" id="IPR028082">
    <property type="entry name" value="Peripla_BP_I"/>
</dbReference>